<dbReference type="STRING" id="1287681.M7SIX3"/>
<keyword evidence="2" id="KW-0479">Metal-binding</keyword>
<keyword evidence="10" id="KW-1185">Reference proteome</keyword>
<evidence type="ECO:0000259" key="8">
    <source>
        <dbReference type="PROSITE" id="PS50016"/>
    </source>
</evidence>
<evidence type="ECO:0000256" key="7">
    <source>
        <dbReference type="SAM" id="MobiDB-lite"/>
    </source>
</evidence>
<dbReference type="InterPro" id="IPR001965">
    <property type="entry name" value="Znf_PHD"/>
</dbReference>
<dbReference type="OMA" id="TIYKKTC"/>
<feature type="compositionally biased region" description="Basic residues" evidence="7">
    <location>
        <begin position="124"/>
        <end position="136"/>
    </location>
</feature>
<dbReference type="InterPro" id="IPR037869">
    <property type="entry name" value="Spp1/CFP1"/>
</dbReference>
<dbReference type="InterPro" id="IPR011011">
    <property type="entry name" value="Znf_FYVE_PHD"/>
</dbReference>
<proteinExistence type="predicted"/>
<dbReference type="PROSITE" id="PS01359">
    <property type="entry name" value="ZF_PHD_1"/>
    <property type="match status" value="1"/>
</dbReference>
<dbReference type="GO" id="GO:0008270">
    <property type="term" value="F:zinc ion binding"/>
    <property type="evidence" value="ECO:0007669"/>
    <property type="project" value="UniProtKB-KW"/>
</dbReference>
<feature type="region of interest" description="Disordered" evidence="7">
    <location>
        <begin position="1"/>
        <end position="155"/>
    </location>
</feature>
<evidence type="ECO:0000256" key="5">
    <source>
        <dbReference type="ARBA" id="ARBA00023242"/>
    </source>
</evidence>
<dbReference type="PANTHER" id="PTHR46174:SF1">
    <property type="entry name" value="CXXC-TYPE ZINC FINGER PROTEIN 1"/>
    <property type="match status" value="1"/>
</dbReference>
<dbReference type="HOGENOM" id="CLU_029385_0_0_1"/>
<dbReference type="GO" id="GO:0045893">
    <property type="term" value="P:positive regulation of DNA-templated transcription"/>
    <property type="evidence" value="ECO:0007669"/>
    <property type="project" value="TreeGrafter"/>
</dbReference>
<dbReference type="GO" id="GO:0048188">
    <property type="term" value="C:Set1C/COMPASS complex"/>
    <property type="evidence" value="ECO:0007669"/>
    <property type="project" value="InterPro"/>
</dbReference>
<evidence type="ECO:0000313" key="9">
    <source>
        <dbReference type="EMBL" id="EMR64248.1"/>
    </source>
</evidence>
<feature type="compositionally biased region" description="Polar residues" evidence="7">
    <location>
        <begin position="40"/>
        <end position="54"/>
    </location>
</feature>
<dbReference type="InterPro" id="IPR019786">
    <property type="entry name" value="Zinc_finger_PHD-type_CS"/>
</dbReference>
<dbReference type="SUPFAM" id="SSF57903">
    <property type="entry name" value="FYVE/PHD zinc finger"/>
    <property type="match status" value="1"/>
</dbReference>
<evidence type="ECO:0000256" key="4">
    <source>
        <dbReference type="ARBA" id="ARBA00022833"/>
    </source>
</evidence>
<reference evidence="10" key="1">
    <citation type="journal article" date="2013" name="Genome Announc.">
        <title>Draft genome sequence of the grapevine dieback fungus Eutypa lata UCR-EL1.</title>
        <authorList>
            <person name="Blanco-Ulate B."/>
            <person name="Rolshausen P.E."/>
            <person name="Cantu D."/>
        </authorList>
    </citation>
    <scope>NUCLEOTIDE SEQUENCE [LARGE SCALE GENOMIC DNA]</scope>
    <source>
        <strain evidence="10">UCR-EL1</strain>
    </source>
</reference>
<keyword evidence="3 6" id="KW-0863">Zinc-finger</keyword>
<dbReference type="Proteomes" id="UP000012174">
    <property type="component" value="Unassembled WGS sequence"/>
</dbReference>
<dbReference type="AlphaFoldDB" id="M7SIX3"/>
<dbReference type="eggNOG" id="KOG1632">
    <property type="taxonomic scope" value="Eukaryota"/>
</dbReference>
<dbReference type="Pfam" id="PF00628">
    <property type="entry name" value="PHD"/>
    <property type="match status" value="1"/>
</dbReference>
<evidence type="ECO:0000256" key="2">
    <source>
        <dbReference type="ARBA" id="ARBA00022723"/>
    </source>
</evidence>
<dbReference type="EMBL" id="KB707099">
    <property type="protein sequence ID" value="EMR64248.1"/>
    <property type="molecule type" value="Genomic_DNA"/>
</dbReference>
<dbReference type="InterPro" id="IPR019787">
    <property type="entry name" value="Znf_PHD-finger"/>
</dbReference>
<dbReference type="OrthoDB" id="436852at2759"/>
<feature type="compositionally biased region" description="Low complexity" evidence="7">
    <location>
        <begin position="66"/>
        <end position="123"/>
    </location>
</feature>
<comment type="subcellular location">
    <subcellularLocation>
        <location evidence="1">Nucleus</location>
    </subcellularLocation>
</comment>
<evidence type="ECO:0000313" key="10">
    <source>
        <dbReference type="Proteomes" id="UP000012174"/>
    </source>
</evidence>
<organism evidence="9 10">
    <name type="scientific">Eutypa lata (strain UCR-EL1)</name>
    <name type="common">Grapevine dieback disease fungus</name>
    <name type="synonym">Eutypa armeniacae</name>
    <dbReference type="NCBI Taxonomy" id="1287681"/>
    <lineage>
        <taxon>Eukaryota</taxon>
        <taxon>Fungi</taxon>
        <taxon>Dikarya</taxon>
        <taxon>Ascomycota</taxon>
        <taxon>Pezizomycotina</taxon>
        <taxon>Sordariomycetes</taxon>
        <taxon>Xylariomycetidae</taxon>
        <taxon>Xylariales</taxon>
        <taxon>Diatrypaceae</taxon>
        <taxon>Eutypa</taxon>
    </lineage>
</organism>
<feature type="domain" description="PHD-type" evidence="8">
    <location>
        <begin position="156"/>
        <end position="207"/>
    </location>
</feature>
<evidence type="ECO:0000256" key="3">
    <source>
        <dbReference type="ARBA" id="ARBA00022771"/>
    </source>
</evidence>
<accession>M7SIX3</accession>
<evidence type="ECO:0000256" key="1">
    <source>
        <dbReference type="ARBA" id="ARBA00004123"/>
    </source>
</evidence>
<keyword evidence="4" id="KW-0862">Zinc</keyword>
<gene>
    <name evidence="9" type="ORF">UCREL1_8790</name>
</gene>
<dbReference type="SMART" id="SM00249">
    <property type="entry name" value="PHD"/>
    <property type="match status" value="1"/>
</dbReference>
<dbReference type="InterPro" id="IPR013083">
    <property type="entry name" value="Znf_RING/FYVE/PHD"/>
</dbReference>
<feature type="compositionally biased region" description="Basic and acidic residues" evidence="7">
    <location>
        <begin position="1"/>
        <end position="10"/>
    </location>
</feature>
<sequence length="504" mass="54827">MSGPDSRDVEMGDGGVSDVQNSKGDGNVHISNNNNNNNNKGIEQTNLLTHTSLTFEVKQDLDESESQQQSVPPSSSPVSTSSKMKSSSAASKKKGTAAAKKGPKKTTTTTAAVATSSSSTSKAPKTKRGAKKKKNKGGPNATNNPEESSDDETDNGPYCICRGPDDHRWMISCDACEDWFHGECVDLDKETGERLVERFVCPNCTDGKRNYTKYKRTCSLAGCGSAARLYAKNPRDRSVFCCADHCDAWWAAVINTLPTKAASQKALEVLTQEDFVGLLASTAEKGGWKLGDKPFGNIEGLWSNGLPTRPDVLSDEEQAFLQSSAAERLALGNEIVQYKKMLQLIDWANQRRQAAIDAGRFAKESCGYDHRLDTVSVRHQFAAWLDTAEGQSTFKSGKLDVPLLLSSSSTSPSPDGMEGIVAAPAPAQDAVVRGMCEKKRCKPHAGWYKILTSAVRVLIKETATAAADKLEAEEVMRREAEVRYERRQLENNWVEVLQEGAMAE</sequence>
<dbReference type="Gene3D" id="3.30.40.10">
    <property type="entry name" value="Zinc/RING finger domain, C3HC4 (zinc finger)"/>
    <property type="match status" value="1"/>
</dbReference>
<dbReference type="KEGG" id="ela:UCREL1_8790"/>
<dbReference type="PANTHER" id="PTHR46174">
    <property type="entry name" value="CXXC-TYPE ZINC FINGER PROTEIN 1"/>
    <property type="match status" value="1"/>
</dbReference>
<protein>
    <submittedName>
        <fullName evidence="9">Putative phd-finger domain-containing protein</fullName>
    </submittedName>
</protein>
<name>M7SIX3_EUTLA</name>
<evidence type="ECO:0000256" key="6">
    <source>
        <dbReference type="PROSITE-ProRule" id="PRU00146"/>
    </source>
</evidence>
<keyword evidence="5" id="KW-0539">Nucleus</keyword>
<dbReference type="PROSITE" id="PS50016">
    <property type="entry name" value="ZF_PHD_2"/>
    <property type="match status" value="1"/>
</dbReference>